<dbReference type="InterPro" id="IPR036527">
    <property type="entry name" value="SCP2_sterol-bd_dom_sf"/>
</dbReference>
<sequence>MNLAGGQSGTDSITMGKIMASATQPTTPAELMRELDTALRNDPSRSEGITSVFAFDVAGDAGGKWWIEAKDGTGAAQEGQHPNPDVVIYVDDEILVRLGTHDLDGGEAYVSGLITLEGDNSKAMLLAQIFGD</sequence>
<dbReference type="AlphaFoldDB" id="A0A7W7FA66"/>
<evidence type="ECO:0000259" key="1">
    <source>
        <dbReference type="Pfam" id="PF02036"/>
    </source>
</evidence>
<organism evidence="2 3">
    <name type="scientific">Sphingosinicella soli</name>
    <dbReference type="NCBI Taxonomy" id="333708"/>
    <lineage>
        <taxon>Bacteria</taxon>
        <taxon>Pseudomonadati</taxon>
        <taxon>Pseudomonadota</taxon>
        <taxon>Alphaproteobacteria</taxon>
        <taxon>Sphingomonadales</taxon>
        <taxon>Sphingosinicellaceae</taxon>
        <taxon>Sphingosinicella</taxon>
    </lineage>
</organism>
<dbReference type="Proteomes" id="UP000566324">
    <property type="component" value="Unassembled WGS sequence"/>
</dbReference>
<dbReference type="EMBL" id="JACHNZ010000042">
    <property type="protein sequence ID" value="MBB4633383.1"/>
    <property type="molecule type" value="Genomic_DNA"/>
</dbReference>
<dbReference type="Pfam" id="PF02036">
    <property type="entry name" value="SCP2"/>
    <property type="match status" value="1"/>
</dbReference>
<proteinExistence type="predicted"/>
<dbReference type="InterPro" id="IPR003033">
    <property type="entry name" value="SCP2_sterol-bd_dom"/>
</dbReference>
<dbReference type="SUPFAM" id="SSF55718">
    <property type="entry name" value="SCP-like"/>
    <property type="match status" value="1"/>
</dbReference>
<name>A0A7W7FA66_9SPHN</name>
<evidence type="ECO:0000313" key="3">
    <source>
        <dbReference type="Proteomes" id="UP000566324"/>
    </source>
</evidence>
<accession>A0A7W7FA66</accession>
<evidence type="ECO:0000313" key="2">
    <source>
        <dbReference type="EMBL" id="MBB4633383.1"/>
    </source>
</evidence>
<feature type="domain" description="SCP2" evidence="1">
    <location>
        <begin position="41"/>
        <end position="130"/>
    </location>
</feature>
<keyword evidence="3" id="KW-1185">Reference proteome</keyword>
<reference evidence="2 3" key="1">
    <citation type="submission" date="2020-08" db="EMBL/GenBank/DDBJ databases">
        <title>Genomic Encyclopedia of Type Strains, Phase IV (KMG-IV): sequencing the most valuable type-strain genomes for metagenomic binning, comparative biology and taxonomic classification.</title>
        <authorList>
            <person name="Goeker M."/>
        </authorList>
    </citation>
    <scope>NUCLEOTIDE SEQUENCE [LARGE SCALE GENOMIC DNA]</scope>
    <source>
        <strain evidence="2 3">DSM 17328</strain>
    </source>
</reference>
<comment type="caution">
    <text evidence="2">The sequence shown here is derived from an EMBL/GenBank/DDBJ whole genome shotgun (WGS) entry which is preliminary data.</text>
</comment>
<gene>
    <name evidence="2" type="ORF">GGQ98_003021</name>
</gene>
<dbReference type="Gene3D" id="3.30.1050.10">
    <property type="entry name" value="SCP2 sterol-binding domain"/>
    <property type="match status" value="1"/>
</dbReference>
<protein>
    <submittedName>
        <fullName evidence="2">Putative sterol carrier protein</fullName>
    </submittedName>
</protein>